<sequence length="193" mass="21663">MDRFNYINDDKLKLAIPVGPRFQADVPEWTGPPRKNNGSLDESDDSKWLGIVVWSMKDTTPEIEGCVIGKGRPESCDCTIPGSILCVKRHISKKTTHLLTVLGPAFRTWKFDQMGEAECMMIKMDDEEEKSKSPSKGSRKKARVDCVKVYSPKLLKARSLDALGTPDFVVRGWSMEHQHVGVVDVLEGRNDEV</sequence>
<organism evidence="1 2">
    <name type="scientific">Smallanthus sonchifolius</name>
    <dbReference type="NCBI Taxonomy" id="185202"/>
    <lineage>
        <taxon>Eukaryota</taxon>
        <taxon>Viridiplantae</taxon>
        <taxon>Streptophyta</taxon>
        <taxon>Embryophyta</taxon>
        <taxon>Tracheophyta</taxon>
        <taxon>Spermatophyta</taxon>
        <taxon>Magnoliopsida</taxon>
        <taxon>eudicotyledons</taxon>
        <taxon>Gunneridae</taxon>
        <taxon>Pentapetalae</taxon>
        <taxon>asterids</taxon>
        <taxon>campanulids</taxon>
        <taxon>Asterales</taxon>
        <taxon>Asteraceae</taxon>
        <taxon>Asteroideae</taxon>
        <taxon>Heliantheae alliance</taxon>
        <taxon>Millerieae</taxon>
        <taxon>Smallanthus</taxon>
    </lineage>
</organism>
<name>A0ACB9KCN2_9ASTR</name>
<reference evidence="2" key="1">
    <citation type="journal article" date="2022" name="Mol. Ecol. Resour.">
        <title>The genomes of chicory, endive, great burdock and yacon provide insights into Asteraceae palaeo-polyploidization history and plant inulin production.</title>
        <authorList>
            <person name="Fan W."/>
            <person name="Wang S."/>
            <person name="Wang H."/>
            <person name="Wang A."/>
            <person name="Jiang F."/>
            <person name="Liu H."/>
            <person name="Zhao H."/>
            <person name="Xu D."/>
            <person name="Zhang Y."/>
        </authorList>
    </citation>
    <scope>NUCLEOTIDE SEQUENCE [LARGE SCALE GENOMIC DNA]</scope>
    <source>
        <strain evidence="2">cv. Yunnan</strain>
    </source>
</reference>
<gene>
    <name evidence="1" type="ORF">L1987_04154</name>
</gene>
<evidence type="ECO:0000313" key="2">
    <source>
        <dbReference type="Proteomes" id="UP001056120"/>
    </source>
</evidence>
<proteinExistence type="predicted"/>
<dbReference type="EMBL" id="CM042018">
    <property type="protein sequence ID" value="KAI3830022.1"/>
    <property type="molecule type" value="Genomic_DNA"/>
</dbReference>
<comment type="caution">
    <text evidence="1">The sequence shown here is derived from an EMBL/GenBank/DDBJ whole genome shotgun (WGS) entry which is preliminary data.</text>
</comment>
<accession>A0ACB9KCN2</accession>
<protein>
    <submittedName>
        <fullName evidence="1">Uncharacterized protein</fullName>
    </submittedName>
</protein>
<reference evidence="1 2" key="2">
    <citation type="journal article" date="2022" name="Mol. Ecol. Resour.">
        <title>The genomes of chicory, endive, great burdock and yacon provide insights into Asteraceae paleo-polyploidization history and plant inulin production.</title>
        <authorList>
            <person name="Fan W."/>
            <person name="Wang S."/>
            <person name="Wang H."/>
            <person name="Wang A."/>
            <person name="Jiang F."/>
            <person name="Liu H."/>
            <person name="Zhao H."/>
            <person name="Xu D."/>
            <person name="Zhang Y."/>
        </authorList>
    </citation>
    <scope>NUCLEOTIDE SEQUENCE [LARGE SCALE GENOMIC DNA]</scope>
    <source>
        <strain evidence="2">cv. Yunnan</strain>
        <tissue evidence="1">Leaves</tissue>
    </source>
</reference>
<dbReference type="Proteomes" id="UP001056120">
    <property type="component" value="Linkage Group LG01"/>
</dbReference>
<keyword evidence="2" id="KW-1185">Reference proteome</keyword>
<evidence type="ECO:0000313" key="1">
    <source>
        <dbReference type="EMBL" id="KAI3830022.1"/>
    </source>
</evidence>